<dbReference type="InterPro" id="IPR012337">
    <property type="entry name" value="RNaseH-like_sf"/>
</dbReference>
<keyword evidence="2" id="KW-1185">Reference proteome</keyword>
<sequence length="148" mass="17355">LINFTIEYRTAIEEMTAKREHNLRVFELSVEEWKIASDLQEVFKDATTFFSRSTPNLATVIPAIDHIDEMLLAHESSSSLNRAVQSALTLGKKTLDHYYSLTDKSDVYRVAMVLHPRHKLQYFRMAQWDQDWIATAEQLIRNEFDLNY</sequence>
<name>A0A9P7JL19_9AGAM</name>
<comment type="caution">
    <text evidence="1">The sequence shown here is derived from an EMBL/GenBank/DDBJ whole genome shotgun (WGS) entry which is preliminary data.</text>
</comment>
<evidence type="ECO:0008006" key="3">
    <source>
        <dbReference type="Google" id="ProtNLM"/>
    </source>
</evidence>
<organism evidence="1 2">
    <name type="scientific">Suillus discolor</name>
    <dbReference type="NCBI Taxonomy" id="1912936"/>
    <lineage>
        <taxon>Eukaryota</taxon>
        <taxon>Fungi</taxon>
        <taxon>Dikarya</taxon>
        <taxon>Basidiomycota</taxon>
        <taxon>Agaricomycotina</taxon>
        <taxon>Agaricomycetes</taxon>
        <taxon>Agaricomycetidae</taxon>
        <taxon>Boletales</taxon>
        <taxon>Suillineae</taxon>
        <taxon>Suillaceae</taxon>
        <taxon>Suillus</taxon>
    </lineage>
</organism>
<feature type="non-terminal residue" evidence="1">
    <location>
        <position position="148"/>
    </location>
</feature>
<accession>A0A9P7JL19</accession>
<dbReference type="SUPFAM" id="SSF53098">
    <property type="entry name" value="Ribonuclease H-like"/>
    <property type="match status" value="1"/>
</dbReference>
<proteinExistence type="predicted"/>
<reference evidence="1" key="1">
    <citation type="journal article" date="2020" name="New Phytol.">
        <title>Comparative genomics reveals dynamic genome evolution in host specialist ectomycorrhizal fungi.</title>
        <authorList>
            <person name="Lofgren L.A."/>
            <person name="Nguyen N.H."/>
            <person name="Vilgalys R."/>
            <person name="Ruytinx J."/>
            <person name="Liao H.L."/>
            <person name="Branco S."/>
            <person name="Kuo A."/>
            <person name="LaButti K."/>
            <person name="Lipzen A."/>
            <person name="Andreopoulos W."/>
            <person name="Pangilinan J."/>
            <person name="Riley R."/>
            <person name="Hundley H."/>
            <person name="Na H."/>
            <person name="Barry K."/>
            <person name="Grigoriev I.V."/>
            <person name="Stajich J.E."/>
            <person name="Kennedy P.G."/>
        </authorList>
    </citation>
    <scope>NUCLEOTIDE SEQUENCE</scope>
    <source>
        <strain evidence="1">FC423</strain>
    </source>
</reference>
<dbReference type="AlphaFoldDB" id="A0A9P7JL19"/>
<dbReference type="OrthoDB" id="3359487at2759"/>
<feature type="non-terminal residue" evidence="1">
    <location>
        <position position="1"/>
    </location>
</feature>
<dbReference type="Proteomes" id="UP000823399">
    <property type="component" value="Unassembled WGS sequence"/>
</dbReference>
<evidence type="ECO:0000313" key="2">
    <source>
        <dbReference type="Proteomes" id="UP000823399"/>
    </source>
</evidence>
<protein>
    <recommendedName>
        <fullName evidence="3">hAT-like transposase RNase-H fold domain-containing protein</fullName>
    </recommendedName>
</protein>
<gene>
    <name evidence="1" type="ORF">F5147DRAFT_522582</name>
</gene>
<dbReference type="GeneID" id="64692196"/>
<dbReference type="EMBL" id="JABBWM010000237">
    <property type="protein sequence ID" value="KAG2084070.1"/>
    <property type="molecule type" value="Genomic_DNA"/>
</dbReference>
<dbReference type="RefSeq" id="XP_041284455.1">
    <property type="nucleotide sequence ID" value="XM_041429937.1"/>
</dbReference>
<evidence type="ECO:0000313" key="1">
    <source>
        <dbReference type="EMBL" id="KAG2084070.1"/>
    </source>
</evidence>